<sequence length="112" mass="11625">MAEALAQRGIPDDAAGGGAVPLRGSGADRRRGLRGRLGGLPAPGGRGLARRALARELRTKGVESAVIEEAVGRLDAEQEECTARELVERKLRATRGMGAGEADAAARRDARA</sequence>
<gene>
    <name evidence="7" type="ORF">GCM10020221_32420</name>
</gene>
<dbReference type="EMBL" id="BAAAXZ010000123">
    <property type="protein sequence ID" value="GAA2934226.1"/>
    <property type="molecule type" value="Genomic_DNA"/>
</dbReference>
<evidence type="ECO:0000313" key="8">
    <source>
        <dbReference type="Proteomes" id="UP001501102"/>
    </source>
</evidence>
<keyword evidence="8" id="KW-1185">Reference proteome</keyword>
<comment type="caution">
    <text evidence="7">The sequence shown here is derived from an EMBL/GenBank/DDBJ whole genome shotgun (WGS) entry which is preliminary data.</text>
</comment>
<comment type="subcellular location">
    <subcellularLocation>
        <location evidence="1">Cytoplasm</location>
    </subcellularLocation>
</comment>
<evidence type="ECO:0000256" key="5">
    <source>
        <dbReference type="SAM" id="MobiDB-lite"/>
    </source>
</evidence>
<reference evidence="7 8" key="1">
    <citation type="journal article" date="2019" name="Int. J. Syst. Evol. Microbiol.">
        <title>The Global Catalogue of Microorganisms (GCM) 10K type strain sequencing project: providing services to taxonomists for standard genome sequencing and annotation.</title>
        <authorList>
            <consortium name="The Broad Institute Genomics Platform"/>
            <consortium name="The Broad Institute Genome Sequencing Center for Infectious Disease"/>
            <person name="Wu L."/>
            <person name="Ma J."/>
        </authorList>
    </citation>
    <scope>NUCLEOTIDE SEQUENCE [LARGE SCALE GENOMIC DNA]</scope>
    <source>
        <strain evidence="7 8">JCM 4087</strain>
    </source>
</reference>
<accession>A0ABN3X0W8</accession>
<evidence type="ECO:0000313" key="7">
    <source>
        <dbReference type="EMBL" id="GAA2934226.1"/>
    </source>
</evidence>
<keyword evidence="4" id="KW-0963">Cytoplasm</keyword>
<evidence type="ECO:0000256" key="2">
    <source>
        <dbReference type="ARBA" id="ARBA00009695"/>
    </source>
</evidence>
<proteinExistence type="inferred from homology"/>
<dbReference type="InterPro" id="IPR053924">
    <property type="entry name" value="RecX_HTH_2nd"/>
</dbReference>
<feature type="domain" description="RecX second three-helical" evidence="6">
    <location>
        <begin position="46"/>
        <end position="70"/>
    </location>
</feature>
<dbReference type="Proteomes" id="UP001501102">
    <property type="component" value="Unassembled WGS sequence"/>
</dbReference>
<comment type="similarity">
    <text evidence="2">Belongs to the RecX family.</text>
</comment>
<evidence type="ECO:0000259" key="6">
    <source>
        <dbReference type="Pfam" id="PF02631"/>
    </source>
</evidence>
<feature type="region of interest" description="Disordered" evidence="5">
    <location>
        <begin position="1"/>
        <end position="45"/>
    </location>
</feature>
<dbReference type="Pfam" id="PF02631">
    <property type="entry name" value="RecX_HTH2"/>
    <property type="match status" value="1"/>
</dbReference>
<feature type="compositionally biased region" description="Gly residues" evidence="5">
    <location>
        <begin position="35"/>
        <end position="45"/>
    </location>
</feature>
<name>A0ABN3X0W8_STRTU</name>
<evidence type="ECO:0000256" key="4">
    <source>
        <dbReference type="ARBA" id="ARBA00022490"/>
    </source>
</evidence>
<organism evidence="7 8">
    <name type="scientific">Streptomyces thioluteus</name>
    <dbReference type="NCBI Taxonomy" id="66431"/>
    <lineage>
        <taxon>Bacteria</taxon>
        <taxon>Bacillati</taxon>
        <taxon>Actinomycetota</taxon>
        <taxon>Actinomycetes</taxon>
        <taxon>Kitasatosporales</taxon>
        <taxon>Streptomycetaceae</taxon>
        <taxon>Streptomyces</taxon>
    </lineage>
</organism>
<protein>
    <recommendedName>
        <fullName evidence="3">Regulatory protein RecX</fullName>
    </recommendedName>
</protein>
<evidence type="ECO:0000256" key="3">
    <source>
        <dbReference type="ARBA" id="ARBA00018111"/>
    </source>
</evidence>
<evidence type="ECO:0000256" key="1">
    <source>
        <dbReference type="ARBA" id="ARBA00004496"/>
    </source>
</evidence>